<comment type="caution">
    <text evidence="2">The sequence shown here is derived from an EMBL/GenBank/DDBJ whole genome shotgun (WGS) entry which is preliminary data.</text>
</comment>
<evidence type="ECO:0000313" key="3">
    <source>
        <dbReference type="Proteomes" id="UP001597296"/>
    </source>
</evidence>
<dbReference type="RefSeq" id="WP_377315141.1">
    <property type="nucleotide sequence ID" value="NZ_JBHUIY010000008.1"/>
</dbReference>
<feature type="domain" description="Endoribonuclease L-PSP/chorismate mutase-like" evidence="1">
    <location>
        <begin position="7"/>
        <end position="144"/>
    </location>
</feature>
<gene>
    <name evidence="2" type="ORF">ACFSNB_06075</name>
</gene>
<name>A0ABW5C7S1_9PROT</name>
<evidence type="ECO:0000313" key="2">
    <source>
        <dbReference type="EMBL" id="MFD2233364.1"/>
    </source>
</evidence>
<dbReference type="SUPFAM" id="SSF55298">
    <property type="entry name" value="YjgF-like"/>
    <property type="match status" value="1"/>
</dbReference>
<keyword evidence="3" id="KW-1185">Reference proteome</keyword>
<reference evidence="3" key="1">
    <citation type="journal article" date="2019" name="Int. J. Syst. Evol. Microbiol.">
        <title>The Global Catalogue of Microorganisms (GCM) 10K type strain sequencing project: providing services to taxonomists for standard genome sequencing and annotation.</title>
        <authorList>
            <consortium name="The Broad Institute Genomics Platform"/>
            <consortium name="The Broad Institute Genome Sequencing Center for Infectious Disease"/>
            <person name="Wu L."/>
            <person name="Ma J."/>
        </authorList>
    </citation>
    <scope>NUCLEOTIDE SEQUENCE [LARGE SCALE GENOMIC DNA]</scope>
    <source>
        <strain evidence="3">KCTC 15012</strain>
    </source>
</reference>
<proteinExistence type="predicted"/>
<accession>A0ABW5C7S1</accession>
<dbReference type="Proteomes" id="UP001597296">
    <property type="component" value="Unassembled WGS sequence"/>
</dbReference>
<dbReference type="PANTHER" id="PTHR43760">
    <property type="entry name" value="ENDORIBONUCLEASE-RELATED"/>
    <property type="match status" value="1"/>
</dbReference>
<dbReference type="PANTHER" id="PTHR43760:SF1">
    <property type="entry name" value="ENDORIBONUCLEASE L-PSP_CHORISMATE MUTASE-LIKE DOMAIN-CONTAINING PROTEIN"/>
    <property type="match status" value="1"/>
</dbReference>
<organism evidence="2 3">
    <name type="scientific">Phaeospirillum tilakii</name>
    <dbReference type="NCBI Taxonomy" id="741673"/>
    <lineage>
        <taxon>Bacteria</taxon>
        <taxon>Pseudomonadati</taxon>
        <taxon>Pseudomonadota</taxon>
        <taxon>Alphaproteobacteria</taxon>
        <taxon>Rhodospirillales</taxon>
        <taxon>Rhodospirillaceae</taxon>
        <taxon>Phaeospirillum</taxon>
    </lineage>
</organism>
<dbReference type="Pfam" id="PF14588">
    <property type="entry name" value="YjgF_endoribonc"/>
    <property type="match status" value="1"/>
</dbReference>
<dbReference type="Gene3D" id="3.30.1330.40">
    <property type="entry name" value="RutC-like"/>
    <property type="match status" value="1"/>
</dbReference>
<evidence type="ECO:0000259" key="1">
    <source>
        <dbReference type="Pfam" id="PF14588"/>
    </source>
</evidence>
<dbReference type="EMBL" id="JBHUIY010000008">
    <property type="protein sequence ID" value="MFD2233364.1"/>
    <property type="molecule type" value="Genomic_DNA"/>
</dbReference>
<protein>
    <submittedName>
        <fullName evidence="2">RidA family protein</fullName>
    </submittedName>
</protein>
<sequence length="155" mass="15829">MSGRIDARLAELGLVLPTPAVAVANYLPFVVSGPLLFVSGQLPFADGKVAVTGRLGESVSIEDGQRAARLCAINLLAQARIAAGGDLDRVTRLVRLGGFVASTPDFTGQPQVLNGASDLFVAVLGEAGRHARAAVGVAALPLGAAVEIEAVFELD</sequence>
<dbReference type="InterPro" id="IPR035959">
    <property type="entry name" value="RutC-like_sf"/>
</dbReference>
<dbReference type="CDD" id="cd02199">
    <property type="entry name" value="YjgF_YER057c_UK114_like_1"/>
    <property type="match status" value="1"/>
</dbReference>
<dbReference type="InterPro" id="IPR013813">
    <property type="entry name" value="Endoribo_LPSP/chorism_mut-like"/>
</dbReference>